<protein>
    <submittedName>
        <fullName evidence="1">Uncharacterized protein</fullName>
    </submittedName>
</protein>
<comment type="caution">
    <text evidence="1">The sequence shown here is derived from an EMBL/GenBank/DDBJ whole genome shotgun (WGS) entry which is preliminary data.</text>
</comment>
<dbReference type="RefSeq" id="WP_154789838.1">
    <property type="nucleotide sequence ID" value="NZ_WMBB01000010.1"/>
</dbReference>
<gene>
    <name evidence="1" type="ORF">GLP40_21805</name>
</gene>
<organism evidence="1 2">
    <name type="scientific">Nocardia aurantiaca</name>
    <dbReference type="NCBI Taxonomy" id="2675850"/>
    <lineage>
        <taxon>Bacteria</taxon>
        <taxon>Bacillati</taxon>
        <taxon>Actinomycetota</taxon>
        <taxon>Actinomycetes</taxon>
        <taxon>Mycobacteriales</taxon>
        <taxon>Nocardiaceae</taxon>
        <taxon>Nocardia</taxon>
    </lineage>
</organism>
<name>A0A6I3L405_9NOCA</name>
<accession>A0A6I3L405</accession>
<dbReference type="AlphaFoldDB" id="A0A6I3L405"/>
<dbReference type="EMBL" id="WMBB01000010">
    <property type="protein sequence ID" value="MTE15394.1"/>
    <property type="molecule type" value="Genomic_DNA"/>
</dbReference>
<proteinExistence type="predicted"/>
<keyword evidence="2" id="KW-1185">Reference proteome</keyword>
<reference evidence="1 2" key="1">
    <citation type="submission" date="2019-11" db="EMBL/GenBank/DDBJ databases">
        <title>Nocardia sp. nov. CT2-14 isolated from soil.</title>
        <authorList>
            <person name="Kanchanasin P."/>
            <person name="Tanasupawat S."/>
            <person name="Yuki M."/>
            <person name="Kudo T."/>
        </authorList>
    </citation>
    <scope>NUCLEOTIDE SEQUENCE [LARGE SCALE GENOMIC DNA]</scope>
    <source>
        <strain evidence="1 2">CT2-14</strain>
    </source>
</reference>
<evidence type="ECO:0000313" key="1">
    <source>
        <dbReference type="EMBL" id="MTE15394.1"/>
    </source>
</evidence>
<dbReference type="Proteomes" id="UP000432464">
    <property type="component" value="Unassembled WGS sequence"/>
</dbReference>
<sequence length="166" mass="17765">MVNFGDNIEAARSAALSRSAPAPTTLSVSGRRVPLHAPILSTDGPYIELSILPVAVGLGVSLDGDLPRFALTAQELTELANQLYEILTGFDGYVAAIVGWDPEWIANIAALETENIDDLRTGAFHGLVLCEALHTKLGLGQDYVTFQPGYRWVPYRGEAATTLPAD</sequence>
<evidence type="ECO:0000313" key="2">
    <source>
        <dbReference type="Proteomes" id="UP000432464"/>
    </source>
</evidence>